<accession>A0A3G8ZJK7</accession>
<proteinExistence type="inferred from homology"/>
<dbReference type="GO" id="GO:0010125">
    <property type="term" value="P:mycothiol biosynthetic process"/>
    <property type="evidence" value="ECO:0007669"/>
    <property type="project" value="UniProtKB-UniRule"/>
</dbReference>
<protein>
    <recommendedName>
        <fullName evidence="4">1D-myo-inositol 2-acetamido-2-deoxy-alpha-D-glucopyranoside deacetylase</fullName>
        <shortName evidence="4">GlcNAc-Ins deacetylase</shortName>
        <ecNumber evidence="4">3.5.1.103</ecNumber>
    </recommendedName>
    <alternativeName>
        <fullName evidence="4">N-acetyl-1-D-myo-inositol-2-amino-2-deoxy-alpha-D-glucopyranoside deacetylase</fullName>
    </alternativeName>
</protein>
<evidence type="ECO:0000256" key="4">
    <source>
        <dbReference type="HAMAP-Rule" id="MF_01696"/>
    </source>
</evidence>
<dbReference type="PANTHER" id="PTHR12993:SF26">
    <property type="entry name" value="1D-MYO-INOSITOL 2-ACETAMIDO-2-DEOXY-ALPHA-D-GLUCOPYRANOSIDE DEACETYLASE"/>
    <property type="match status" value="1"/>
</dbReference>
<dbReference type="GO" id="GO:0035595">
    <property type="term" value="F:N-acetylglucosaminylinositol deacetylase activity"/>
    <property type="evidence" value="ECO:0007669"/>
    <property type="project" value="UniProtKB-EC"/>
</dbReference>
<dbReference type="EMBL" id="CP034170">
    <property type="protein sequence ID" value="AZI57453.1"/>
    <property type="molecule type" value="Genomic_DNA"/>
</dbReference>
<keyword evidence="3 4" id="KW-0862">Zinc</keyword>
<evidence type="ECO:0000256" key="2">
    <source>
        <dbReference type="ARBA" id="ARBA00022801"/>
    </source>
</evidence>
<dbReference type="Proteomes" id="UP000268084">
    <property type="component" value="Chromosome"/>
</dbReference>
<evidence type="ECO:0000313" key="6">
    <source>
        <dbReference type="Proteomes" id="UP000268084"/>
    </source>
</evidence>
<dbReference type="InterPro" id="IPR017810">
    <property type="entry name" value="Mycothiol_biosynthesis_MshB"/>
</dbReference>
<reference evidence="5 6" key="2">
    <citation type="submission" date="2018-12" db="EMBL/GenBank/DDBJ databases">
        <title>Nakamurella antarcticus sp. nov., isolated from Antarctica South Shetland Islands soil.</title>
        <authorList>
            <person name="Peng F."/>
        </authorList>
    </citation>
    <scope>NUCLEOTIDE SEQUENCE [LARGE SCALE GENOMIC DNA]</scope>
    <source>
        <strain evidence="5 6">S14-144</strain>
    </source>
</reference>
<dbReference type="Gene3D" id="3.40.50.10320">
    <property type="entry name" value="LmbE-like"/>
    <property type="match status" value="1"/>
</dbReference>
<evidence type="ECO:0000256" key="3">
    <source>
        <dbReference type="ARBA" id="ARBA00022833"/>
    </source>
</evidence>
<name>A0A3G8ZJK7_9ACTN</name>
<dbReference type="RefSeq" id="WP_124798138.1">
    <property type="nucleotide sequence ID" value="NZ_CP034170.1"/>
</dbReference>
<dbReference type="KEGG" id="nak:EH165_04035"/>
<comment type="cofactor">
    <cofactor evidence="4">
        <name>Zn(2+)</name>
        <dbReference type="ChEBI" id="CHEBI:29105"/>
    </cofactor>
    <text evidence="4">Binds 1 zinc ion per subunit.</text>
</comment>
<reference evidence="5 6" key="1">
    <citation type="submission" date="2018-11" db="EMBL/GenBank/DDBJ databases">
        <authorList>
            <person name="Da X."/>
        </authorList>
    </citation>
    <scope>NUCLEOTIDE SEQUENCE [LARGE SCALE GENOMIC DNA]</scope>
    <source>
        <strain evidence="5 6">S14-144</strain>
    </source>
</reference>
<feature type="binding site" evidence="4">
    <location>
        <position position="14"/>
    </location>
    <ligand>
        <name>Zn(2+)</name>
        <dbReference type="ChEBI" id="CHEBI:29105"/>
    </ligand>
</feature>
<gene>
    <name evidence="4 5" type="primary">mshB</name>
    <name evidence="5" type="ORF">EH165_04035</name>
</gene>
<dbReference type="InterPro" id="IPR024078">
    <property type="entry name" value="LmbE-like_dom_sf"/>
</dbReference>
<feature type="binding site" evidence="4">
    <location>
        <position position="151"/>
    </location>
    <ligand>
        <name>Zn(2+)</name>
        <dbReference type="ChEBI" id="CHEBI:29105"/>
    </ligand>
</feature>
<dbReference type="AlphaFoldDB" id="A0A3G8ZJK7"/>
<dbReference type="InterPro" id="IPR003737">
    <property type="entry name" value="GlcNAc_PI_deacetylase-related"/>
</dbReference>
<dbReference type="Pfam" id="PF02585">
    <property type="entry name" value="PIG-L"/>
    <property type="match status" value="1"/>
</dbReference>
<dbReference type="EC" id="3.5.1.103" evidence="4"/>
<evidence type="ECO:0000256" key="1">
    <source>
        <dbReference type="ARBA" id="ARBA00022723"/>
    </source>
</evidence>
<dbReference type="HAMAP" id="MF_01696">
    <property type="entry name" value="MshB"/>
    <property type="match status" value="1"/>
</dbReference>
<dbReference type="SUPFAM" id="SSF102588">
    <property type="entry name" value="LmbE-like"/>
    <property type="match status" value="1"/>
</dbReference>
<evidence type="ECO:0000313" key="5">
    <source>
        <dbReference type="EMBL" id="AZI57453.1"/>
    </source>
</evidence>
<keyword evidence="1 4" id="KW-0479">Metal-binding</keyword>
<dbReference type="NCBIfam" id="TIGR03445">
    <property type="entry name" value="mycothiol_MshB"/>
    <property type="match status" value="1"/>
</dbReference>
<comment type="similarity">
    <text evidence="4">Belongs to the MshB deacetylase family.</text>
</comment>
<comment type="catalytic activity">
    <reaction evidence="4">
        <text>1D-myo-inositol 2-acetamido-2-deoxy-alpha-D-glucopyranoside + H2O = 1D-myo-inositol 2-amino-2-deoxy-alpha-D-glucopyranoside + acetate</text>
        <dbReference type="Rhea" id="RHEA:26180"/>
        <dbReference type="ChEBI" id="CHEBI:15377"/>
        <dbReference type="ChEBI" id="CHEBI:30089"/>
        <dbReference type="ChEBI" id="CHEBI:52442"/>
        <dbReference type="ChEBI" id="CHEBI:58886"/>
        <dbReference type="EC" id="3.5.1.103"/>
    </reaction>
</comment>
<keyword evidence="2 4" id="KW-0378">Hydrolase</keyword>
<organism evidence="5 6">
    <name type="scientific">Nakamurella antarctica</name>
    <dbReference type="NCBI Taxonomy" id="1902245"/>
    <lineage>
        <taxon>Bacteria</taxon>
        <taxon>Bacillati</taxon>
        <taxon>Actinomycetota</taxon>
        <taxon>Actinomycetes</taxon>
        <taxon>Nakamurellales</taxon>
        <taxon>Nakamurellaceae</taxon>
        <taxon>Nakamurella</taxon>
    </lineage>
</organism>
<keyword evidence="6" id="KW-1185">Reference proteome</keyword>
<sequence>MTWRLLAVHAHPDDESITMGGSLAHYARAGVEVTILTCTLGEEGEVIPPALAGLVAAEADQLGGYRHGELAAACVALGVRDHRYLGGIGAFRDSGMVGTPSAHHPRAFTHAAAGGVDHSRAVAALARVIEEIAPHVVLTYDSDGGYGHPDHVAAHQVTVAAALSAGVPRVLAVVRPDEAARAALAAFVVPDGYLPGVPADLGYLAPAEQIVVEIDLGHVERERRAALAAHATQVELLTDGFALSNRIAQPLMSREYFKLLAGVPVPRVDSHTQVAADDIFAGLSDD</sequence>
<dbReference type="OrthoDB" id="158614at2"/>
<feature type="binding site" evidence="4">
    <location>
        <position position="11"/>
    </location>
    <ligand>
        <name>Zn(2+)</name>
        <dbReference type="ChEBI" id="CHEBI:29105"/>
    </ligand>
</feature>
<comment type="function">
    <text evidence="4">Catalyzes the deacetylation of 1D-myo-inositol 2-acetamido-2-deoxy-alpha-D-glucopyranoside (GlcNAc-Ins) in the mycothiol biosynthesis pathway.</text>
</comment>
<dbReference type="GO" id="GO:0008270">
    <property type="term" value="F:zinc ion binding"/>
    <property type="evidence" value="ECO:0007669"/>
    <property type="project" value="UniProtKB-UniRule"/>
</dbReference>
<dbReference type="PANTHER" id="PTHR12993">
    <property type="entry name" value="N-ACETYLGLUCOSAMINYL-PHOSPHATIDYLINOSITOL DE-N-ACETYLASE-RELATED"/>
    <property type="match status" value="1"/>
</dbReference>